<gene>
    <name evidence="1" type="ORF">CQA57_05795</name>
</gene>
<proteinExistence type="predicted"/>
<name>A0A3D8J6G1_9HELI</name>
<dbReference type="GO" id="GO:0006259">
    <property type="term" value="P:DNA metabolic process"/>
    <property type="evidence" value="ECO:0007669"/>
    <property type="project" value="InterPro"/>
</dbReference>
<evidence type="ECO:0000313" key="2">
    <source>
        <dbReference type="Proteomes" id="UP000256695"/>
    </source>
</evidence>
<dbReference type="RefSeq" id="WP_115579290.1">
    <property type="nucleotide sequence ID" value="NZ_NXLX01000013.1"/>
</dbReference>
<sequence>MENLEKILNDYVVATLKSNNCIDYKDSFEVQSFIRTALKYQLDPYLKDIYLIPTKKYRNVNGNNVFDGYTFQSIVSYHKYVEAAQNTGLLNGISSEYFFVNNQLEKIVVTIHKKGCEKPFLHTVYLDEYVLDTKIWRTKPKTMLNKIALVQALRIAFQIRLPYIFEEIENCDNPNASVDTTPIEKVNFYDFEKYFNSIGIGLKLVGNFVVAYGIGDKNLYTQSHILKSNNFVFDKEVGIWKKHKENFSFEAKTIKTVQSPSIAFIKDGLEKNKIDFDFKVIKGIGYFSVPLKDNELDKEQRKFLDDCCFHFYENKSLFGLKIEGAA</sequence>
<comment type="caution">
    <text evidence="1">The sequence shown here is derived from an EMBL/GenBank/DDBJ whole genome shotgun (WGS) entry which is preliminary data.</text>
</comment>
<keyword evidence="2" id="KW-1185">Reference proteome</keyword>
<organism evidence="1 2">
    <name type="scientific">Helicobacter anseris</name>
    <dbReference type="NCBI Taxonomy" id="375926"/>
    <lineage>
        <taxon>Bacteria</taxon>
        <taxon>Pseudomonadati</taxon>
        <taxon>Campylobacterota</taxon>
        <taxon>Epsilonproteobacteria</taxon>
        <taxon>Campylobacterales</taxon>
        <taxon>Helicobacteraceae</taxon>
        <taxon>Helicobacter</taxon>
    </lineage>
</organism>
<reference evidence="1 2" key="1">
    <citation type="submission" date="2018-04" db="EMBL/GenBank/DDBJ databases">
        <title>Novel Campyloabacter and Helicobacter Species and Strains.</title>
        <authorList>
            <person name="Mannion A.J."/>
            <person name="Shen Z."/>
            <person name="Fox J.G."/>
        </authorList>
    </citation>
    <scope>NUCLEOTIDE SEQUENCE [LARGE SCALE GENOMIC DNA]</scope>
    <source>
        <strain evidence="1 2">MIT 04-9362</strain>
    </source>
</reference>
<dbReference type="OrthoDB" id="5326467at2"/>
<dbReference type="EMBL" id="NXLX01000013">
    <property type="protein sequence ID" value="RDU73038.1"/>
    <property type="molecule type" value="Genomic_DNA"/>
</dbReference>
<evidence type="ECO:0000313" key="1">
    <source>
        <dbReference type="EMBL" id="RDU73038.1"/>
    </source>
</evidence>
<dbReference type="AlphaFoldDB" id="A0A3D8J6G1"/>
<protein>
    <submittedName>
        <fullName evidence="1">Uncharacterized protein</fullName>
    </submittedName>
</protein>
<dbReference type="GO" id="GO:0003677">
    <property type="term" value="F:DNA binding"/>
    <property type="evidence" value="ECO:0007669"/>
    <property type="project" value="InterPro"/>
</dbReference>
<dbReference type="Proteomes" id="UP000256695">
    <property type="component" value="Unassembled WGS sequence"/>
</dbReference>
<accession>A0A3D8J6G1</accession>
<dbReference type="InterPro" id="IPR018330">
    <property type="entry name" value="RecT_fam"/>
</dbReference>
<dbReference type="Pfam" id="PF03837">
    <property type="entry name" value="RecT"/>
    <property type="match status" value="1"/>
</dbReference>